<evidence type="ECO:0008006" key="3">
    <source>
        <dbReference type="Google" id="ProtNLM"/>
    </source>
</evidence>
<dbReference type="Proteomes" id="UP001556220">
    <property type="component" value="Unassembled WGS sequence"/>
</dbReference>
<accession>A0ABV3QDI6</accession>
<organism evidence="1 2">
    <name type="scientific">Rhodanobacter lycopersici</name>
    <dbReference type="NCBI Taxonomy" id="3162487"/>
    <lineage>
        <taxon>Bacteria</taxon>
        <taxon>Pseudomonadati</taxon>
        <taxon>Pseudomonadota</taxon>
        <taxon>Gammaproteobacteria</taxon>
        <taxon>Lysobacterales</taxon>
        <taxon>Rhodanobacteraceae</taxon>
        <taxon>Rhodanobacter</taxon>
    </lineage>
</organism>
<comment type="caution">
    <text evidence="1">The sequence shown here is derived from an EMBL/GenBank/DDBJ whole genome shotgun (WGS) entry which is preliminary data.</text>
</comment>
<proteinExistence type="predicted"/>
<reference evidence="1 2" key="1">
    <citation type="submission" date="2024-06" db="EMBL/GenBank/DDBJ databases">
        <authorList>
            <person name="Woo H."/>
        </authorList>
    </citation>
    <scope>NUCLEOTIDE SEQUENCE [LARGE SCALE GENOMIC DNA]</scope>
    <source>
        <strain evidence="1 2">Si-c</strain>
    </source>
</reference>
<evidence type="ECO:0000313" key="1">
    <source>
        <dbReference type="EMBL" id="MEW9571898.1"/>
    </source>
</evidence>
<evidence type="ECO:0000313" key="2">
    <source>
        <dbReference type="Proteomes" id="UP001556220"/>
    </source>
</evidence>
<gene>
    <name evidence="1" type="ORF">ABQJ54_09045</name>
</gene>
<sequence>MKRAARSRLSLLLGVAALLALALWQWRHDKHDAPGSLLALDPATITRVTLRLGDAPATHYTKRANHWWRDDGKRADDRYLDTLTAAAAAPVLQWRATTDFDAAKIGLAPPHAVLSLDGRRLAFGAMSATGPQCYVQVGQHVALVSLRYMPQAPQQERIELSGTH</sequence>
<dbReference type="EMBL" id="JBFOHK010000002">
    <property type="protein sequence ID" value="MEW9571898.1"/>
    <property type="molecule type" value="Genomic_DNA"/>
</dbReference>
<name>A0ABV3QDI6_9GAMM</name>
<keyword evidence="2" id="KW-1185">Reference proteome</keyword>
<dbReference type="RefSeq" id="WP_367853967.1">
    <property type="nucleotide sequence ID" value="NZ_JBFOHK010000002.1"/>
</dbReference>
<protein>
    <recommendedName>
        <fullName evidence="3">DUF4340 domain-containing protein</fullName>
    </recommendedName>
</protein>